<dbReference type="VEuPathDB" id="VectorBase:ISCW008255"/>
<sequence length="213" mass="24146">WRTRMPVQQIFLGAAAKITESTASQLSPTPVLRRTVRRQRQRTTFVCDIPPSREDIHLPPEYKVNLKQQAFLLHDSGDGDVNSIIFFATKRYLECLEGAGAWFCDGTSLFYQLYTPHALKNKIVVPMVYGLLPNKSEETYRSFFSVVIDNVGPCAVRVLYTDFEMAGINAARDVISDISIQGCFFHLNQVSVHRKLCALRFQTRYGNDEAFAG</sequence>
<reference evidence="3" key="2">
    <citation type="submission" date="2020-05" db="UniProtKB">
        <authorList>
            <consortium name="EnsemblMetazoa"/>
        </authorList>
    </citation>
    <scope>IDENTIFICATION</scope>
    <source>
        <strain evidence="3">wikel</strain>
    </source>
</reference>
<evidence type="ECO:0000313" key="3">
    <source>
        <dbReference type="EnsemblMetazoa" id="ISCW008255-PA"/>
    </source>
</evidence>
<dbReference type="Pfam" id="PF10551">
    <property type="entry name" value="MULE"/>
    <property type="match status" value="1"/>
</dbReference>
<gene>
    <name evidence="2" type="ORF">IscW_ISCW008255</name>
</gene>
<dbReference type="EMBL" id="ABJB010358951">
    <property type="status" value="NOT_ANNOTATED_CDS"/>
    <property type="molecule type" value="Genomic_DNA"/>
</dbReference>
<feature type="domain" description="MULE transposase" evidence="1">
    <location>
        <begin position="121"/>
        <end position="189"/>
    </location>
</feature>
<dbReference type="VEuPathDB" id="VectorBase:ISCP_019453"/>
<dbReference type="VEuPathDB" id="VectorBase:ISCI000306"/>
<dbReference type="PaxDb" id="6945-B7PWJ8"/>
<dbReference type="AlphaFoldDB" id="B7PWJ8"/>
<proteinExistence type="predicted"/>
<reference evidence="2 4" key="1">
    <citation type="submission" date="2008-03" db="EMBL/GenBank/DDBJ databases">
        <title>Annotation of Ixodes scapularis.</title>
        <authorList>
            <consortium name="Ixodes scapularis Genome Project Consortium"/>
            <person name="Caler E."/>
            <person name="Hannick L.I."/>
            <person name="Bidwell S."/>
            <person name="Joardar V."/>
            <person name="Thiagarajan M."/>
            <person name="Amedeo P."/>
            <person name="Galinsky K.J."/>
            <person name="Schobel S."/>
            <person name="Inman J."/>
            <person name="Hostetler J."/>
            <person name="Miller J."/>
            <person name="Hammond M."/>
            <person name="Megy K."/>
            <person name="Lawson D."/>
            <person name="Kodira C."/>
            <person name="Sutton G."/>
            <person name="Meyer J."/>
            <person name="Hill C.A."/>
            <person name="Birren B."/>
            <person name="Nene V."/>
            <person name="Collins F."/>
            <person name="Alarcon-Chaidez F."/>
            <person name="Wikel S."/>
            <person name="Strausberg R."/>
        </authorList>
    </citation>
    <scope>NUCLEOTIDE SEQUENCE [LARGE SCALE GENOMIC DNA]</scope>
    <source>
        <strain evidence="4">Wikel</strain>
        <strain evidence="2">Wikel colony</strain>
    </source>
</reference>
<dbReference type="Proteomes" id="UP000001555">
    <property type="component" value="Unassembled WGS sequence"/>
</dbReference>
<dbReference type="HOGENOM" id="CLU_015060_4_2_1"/>
<keyword evidence="4" id="KW-1185">Reference proteome</keyword>
<dbReference type="EnsemblMetazoa" id="ISCW008255-RA">
    <property type="protein sequence ID" value="ISCW008255-PA"/>
    <property type="gene ID" value="ISCW008255"/>
</dbReference>
<organism>
    <name type="scientific">Ixodes scapularis</name>
    <name type="common">Black-legged tick</name>
    <name type="synonym">Deer tick</name>
    <dbReference type="NCBI Taxonomy" id="6945"/>
    <lineage>
        <taxon>Eukaryota</taxon>
        <taxon>Metazoa</taxon>
        <taxon>Ecdysozoa</taxon>
        <taxon>Arthropoda</taxon>
        <taxon>Chelicerata</taxon>
        <taxon>Arachnida</taxon>
        <taxon>Acari</taxon>
        <taxon>Parasitiformes</taxon>
        <taxon>Ixodida</taxon>
        <taxon>Ixodoidea</taxon>
        <taxon>Ixodidae</taxon>
        <taxon>Ixodinae</taxon>
        <taxon>Ixodes</taxon>
    </lineage>
</organism>
<name>B7PWJ8_IXOSC</name>
<dbReference type="EMBL" id="DS808479">
    <property type="protein sequence ID" value="EEC10969.1"/>
    <property type="molecule type" value="Genomic_DNA"/>
</dbReference>
<feature type="non-terminal residue" evidence="2">
    <location>
        <position position="1"/>
    </location>
</feature>
<evidence type="ECO:0000259" key="1">
    <source>
        <dbReference type="Pfam" id="PF10551"/>
    </source>
</evidence>
<accession>B7PWJ8</accession>
<evidence type="ECO:0000313" key="4">
    <source>
        <dbReference type="Proteomes" id="UP000001555"/>
    </source>
</evidence>
<protein>
    <recommendedName>
        <fullName evidence="1">MULE transposase domain-containing protein</fullName>
    </recommendedName>
</protein>
<dbReference type="OrthoDB" id="6482909at2759"/>
<feature type="non-terminal residue" evidence="2">
    <location>
        <position position="213"/>
    </location>
</feature>
<evidence type="ECO:0000313" key="2">
    <source>
        <dbReference type="EMBL" id="EEC10969.1"/>
    </source>
</evidence>
<dbReference type="InParanoid" id="B7PWJ8"/>
<dbReference type="InterPro" id="IPR018289">
    <property type="entry name" value="MULE_transposase_dom"/>
</dbReference>